<evidence type="ECO:0000313" key="3">
    <source>
        <dbReference type="Proteomes" id="UP000534286"/>
    </source>
</evidence>
<accession>A0A7W7S218</accession>
<dbReference type="EMBL" id="JACHJU010000002">
    <property type="protein sequence ID" value="MBB4941501.1"/>
    <property type="molecule type" value="Genomic_DNA"/>
</dbReference>
<protein>
    <submittedName>
        <fullName evidence="2">Uncharacterized protein</fullName>
    </submittedName>
</protein>
<keyword evidence="3" id="KW-1185">Reference proteome</keyword>
<dbReference type="AlphaFoldDB" id="A0A7W7S218"/>
<reference evidence="2 3" key="1">
    <citation type="submission" date="2020-08" db="EMBL/GenBank/DDBJ databases">
        <title>Sequencing the genomes of 1000 actinobacteria strains.</title>
        <authorList>
            <person name="Klenk H.-P."/>
        </authorList>
    </citation>
    <scope>NUCLEOTIDE SEQUENCE [LARGE SCALE GENOMIC DNA]</scope>
    <source>
        <strain evidence="2 3">DSM 43023</strain>
    </source>
</reference>
<gene>
    <name evidence="2" type="ORF">FHR32_005878</name>
</gene>
<organism evidence="2 3">
    <name type="scientific">Streptosporangium album</name>
    <dbReference type="NCBI Taxonomy" id="47479"/>
    <lineage>
        <taxon>Bacteria</taxon>
        <taxon>Bacillati</taxon>
        <taxon>Actinomycetota</taxon>
        <taxon>Actinomycetes</taxon>
        <taxon>Streptosporangiales</taxon>
        <taxon>Streptosporangiaceae</taxon>
        <taxon>Streptosporangium</taxon>
    </lineage>
</organism>
<comment type="caution">
    <text evidence="2">The sequence shown here is derived from an EMBL/GenBank/DDBJ whole genome shotgun (WGS) entry which is preliminary data.</text>
</comment>
<evidence type="ECO:0000256" key="1">
    <source>
        <dbReference type="SAM" id="MobiDB-lite"/>
    </source>
</evidence>
<dbReference type="Proteomes" id="UP000534286">
    <property type="component" value="Unassembled WGS sequence"/>
</dbReference>
<feature type="region of interest" description="Disordered" evidence="1">
    <location>
        <begin position="50"/>
        <end position="72"/>
    </location>
</feature>
<sequence>MSTVDAGGCPGAALCSLGLWSVMSHTHARFAFGAGRHDAQDAQPYGIGQGFEPLGEVGRGPSDRGLTSFGSGLYGTAERQALPASPGTRTLSRMAGLLAAKLSFAYLLSIPV</sequence>
<proteinExistence type="predicted"/>
<evidence type="ECO:0000313" key="2">
    <source>
        <dbReference type="EMBL" id="MBB4941501.1"/>
    </source>
</evidence>
<name>A0A7W7S218_9ACTN</name>
<dbReference type="RefSeq" id="WP_184757572.1">
    <property type="nucleotide sequence ID" value="NZ_BAABEK010000017.1"/>
</dbReference>